<dbReference type="EMBL" id="JAANQT010012712">
    <property type="protein sequence ID" value="KAG1273584.1"/>
    <property type="molecule type" value="Genomic_DNA"/>
</dbReference>
<evidence type="ECO:0000313" key="3">
    <source>
        <dbReference type="Proteomes" id="UP000716291"/>
    </source>
</evidence>
<dbReference type="Proteomes" id="UP000716291">
    <property type="component" value="Unassembled WGS sequence"/>
</dbReference>
<organism evidence="2 3">
    <name type="scientific">Rhizopus oryzae</name>
    <name type="common">Mucormycosis agent</name>
    <name type="synonym">Rhizopus arrhizus var. delemar</name>
    <dbReference type="NCBI Taxonomy" id="64495"/>
    <lineage>
        <taxon>Eukaryota</taxon>
        <taxon>Fungi</taxon>
        <taxon>Fungi incertae sedis</taxon>
        <taxon>Mucoromycota</taxon>
        <taxon>Mucoromycotina</taxon>
        <taxon>Mucoromycetes</taxon>
        <taxon>Mucorales</taxon>
        <taxon>Mucorineae</taxon>
        <taxon>Rhizopodaceae</taxon>
        <taxon>Rhizopus</taxon>
    </lineage>
</organism>
<comment type="caution">
    <text evidence="2">The sequence shown here is derived from an EMBL/GenBank/DDBJ whole genome shotgun (WGS) entry which is preliminary data.</text>
</comment>
<name>A0A9P6WRR9_RHIOR</name>
<evidence type="ECO:0000256" key="1">
    <source>
        <dbReference type="SAM" id="MobiDB-lite"/>
    </source>
</evidence>
<dbReference type="AlphaFoldDB" id="A0A9P6WRR9"/>
<accession>A0A9P6WRR9</accession>
<feature type="region of interest" description="Disordered" evidence="1">
    <location>
        <begin position="46"/>
        <end position="75"/>
    </location>
</feature>
<sequence length="75" mass="8207">MLGRSRPSRPEGRTHAYLMLLRVEVAAFPPAMPPFVAESRDTEMAVPVRASTPAAQSRLCGPIPQPRPKTQPDGR</sequence>
<reference evidence="2" key="1">
    <citation type="journal article" date="2020" name="Microb. Genom.">
        <title>Genetic diversity of clinical and environmental Mucorales isolates obtained from an investigation of mucormycosis cases among solid organ transplant recipients.</title>
        <authorList>
            <person name="Nguyen M.H."/>
            <person name="Kaul D."/>
            <person name="Muto C."/>
            <person name="Cheng S.J."/>
            <person name="Richter R.A."/>
            <person name="Bruno V.M."/>
            <person name="Liu G."/>
            <person name="Beyhan S."/>
            <person name="Sundermann A.J."/>
            <person name="Mounaud S."/>
            <person name="Pasculle A.W."/>
            <person name="Nierman W.C."/>
            <person name="Driscoll E."/>
            <person name="Cumbie R."/>
            <person name="Clancy C.J."/>
            <person name="Dupont C.L."/>
        </authorList>
    </citation>
    <scope>NUCLEOTIDE SEQUENCE</scope>
    <source>
        <strain evidence="2">GL11</strain>
    </source>
</reference>
<evidence type="ECO:0000313" key="2">
    <source>
        <dbReference type="EMBL" id="KAG1273584.1"/>
    </source>
</evidence>
<keyword evidence="3" id="KW-1185">Reference proteome</keyword>
<protein>
    <submittedName>
        <fullName evidence="2">Uncharacterized protein</fullName>
    </submittedName>
</protein>
<proteinExistence type="predicted"/>
<gene>
    <name evidence="2" type="ORF">G6F64_015322</name>
</gene>